<organism evidence="1 2">
    <name type="scientific">Zasmidium cellare ATCC 36951</name>
    <dbReference type="NCBI Taxonomy" id="1080233"/>
    <lineage>
        <taxon>Eukaryota</taxon>
        <taxon>Fungi</taxon>
        <taxon>Dikarya</taxon>
        <taxon>Ascomycota</taxon>
        <taxon>Pezizomycotina</taxon>
        <taxon>Dothideomycetes</taxon>
        <taxon>Dothideomycetidae</taxon>
        <taxon>Mycosphaerellales</taxon>
        <taxon>Mycosphaerellaceae</taxon>
        <taxon>Zasmidium</taxon>
    </lineage>
</organism>
<keyword evidence="2" id="KW-1185">Reference proteome</keyword>
<dbReference type="RefSeq" id="XP_033665317.1">
    <property type="nucleotide sequence ID" value="XM_033813374.1"/>
</dbReference>
<name>A0A6A6CE31_ZASCE</name>
<accession>A0A6A6CE31</accession>
<dbReference type="OrthoDB" id="3816007at2759"/>
<dbReference type="PANTHER" id="PTHR42085:SF1">
    <property type="entry name" value="F-BOX DOMAIN-CONTAINING PROTEIN"/>
    <property type="match status" value="1"/>
</dbReference>
<reference evidence="1" key="1">
    <citation type="journal article" date="2020" name="Stud. Mycol.">
        <title>101 Dothideomycetes genomes: a test case for predicting lifestyles and emergence of pathogens.</title>
        <authorList>
            <person name="Haridas S."/>
            <person name="Albert R."/>
            <person name="Binder M."/>
            <person name="Bloem J."/>
            <person name="Labutti K."/>
            <person name="Salamov A."/>
            <person name="Andreopoulos B."/>
            <person name="Baker S."/>
            <person name="Barry K."/>
            <person name="Bills G."/>
            <person name="Bluhm B."/>
            <person name="Cannon C."/>
            <person name="Castanera R."/>
            <person name="Culley D."/>
            <person name="Daum C."/>
            <person name="Ezra D."/>
            <person name="Gonzalez J."/>
            <person name="Henrissat B."/>
            <person name="Kuo A."/>
            <person name="Liang C."/>
            <person name="Lipzen A."/>
            <person name="Lutzoni F."/>
            <person name="Magnuson J."/>
            <person name="Mondo S."/>
            <person name="Nolan M."/>
            <person name="Ohm R."/>
            <person name="Pangilinan J."/>
            <person name="Park H.-J."/>
            <person name="Ramirez L."/>
            <person name="Alfaro M."/>
            <person name="Sun H."/>
            <person name="Tritt A."/>
            <person name="Yoshinaga Y."/>
            <person name="Zwiers L.-H."/>
            <person name="Turgeon B."/>
            <person name="Goodwin S."/>
            <person name="Spatafora J."/>
            <person name="Crous P."/>
            <person name="Grigoriev I."/>
        </authorList>
    </citation>
    <scope>NUCLEOTIDE SEQUENCE</scope>
    <source>
        <strain evidence="1">ATCC 36951</strain>
    </source>
</reference>
<protein>
    <submittedName>
        <fullName evidence="1">Uncharacterized protein</fullName>
    </submittedName>
</protein>
<dbReference type="PANTHER" id="PTHR42085">
    <property type="entry name" value="F-BOX DOMAIN-CONTAINING PROTEIN"/>
    <property type="match status" value="1"/>
</dbReference>
<gene>
    <name evidence="1" type="ORF">M409DRAFT_56692</name>
</gene>
<evidence type="ECO:0000313" key="2">
    <source>
        <dbReference type="Proteomes" id="UP000799537"/>
    </source>
</evidence>
<evidence type="ECO:0000313" key="1">
    <source>
        <dbReference type="EMBL" id="KAF2164428.1"/>
    </source>
</evidence>
<dbReference type="EMBL" id="ML993604">
    <property type="protein sequence ID" value="KAF2164428.1"/>
    <property type="molecule type" value="Genomic_DNA"/>
</dbReference>
<proteinExistence type="predicted"/>
<sequence>MDNSPLSRLSAELRNRIAEFALTHDVCHVRPSSRKAASHLPGFEFTFEDGRIKHPAGLLQTCKEMKKDYTQLFYASNIFVIHTVGEGDGAGDTAAGFLEAIDSKSAAAMRGLVIELEKWAPLRKDGPYDFMYSLIKTLGRFRYRIERTPKLTQCKQLRFTISYKFFPCGNKDENGVISLQPVFDCLDIKSSLRTESDRFKKLGDTRHASVGETLLCRELSTALERSASWLFE</sequence>
<dbReference type="Proteomes" id="UP000799537">
    <property type="component" value="Unassembled WGS sequence"/>
</dbReference>
<dbReference type="GeneID" id="54566646"/>
<dbReference type="AlphaFoldDB" id="A0A6A6CE31"/>
<dbReference type="InterPro" id="IPR038883">
    <property type="entry name" value="AN11006-like"/>
</dbReference>